<dbReference type="Proteomes" id="UP000278149">
    <property type="component" value="Unassembled WGS sequence"/>
</dbReference>
<dbReference type="AlphaFoldDB" id="A0A3R9QY39"/>
<reference evidence="1 2" key="1">
    <citation type="submission" date="2018-10" db="EMBL/GenBank/DDBJ databases">
        <title>Co-occurring genomic capacity for anaerobic methane metabolism and dissimilatory sulfite reduction discovered in the Korarchaeota.</title>
        <authorList>
            <person name="Mckay L.J."/>
            <person name="Dlakic M."/>
            <person name="Fields M.W."/>
            <person name="Delmont T.O."/>
            <person name="Eren A.M."/>
            <person name="Jay Z.J."/>
            <person name="Klingelsmith K.B."/>
            <person name="Rusch D.B."/>
            <person name="Inskeep W.P."/>
        </authorList>
    </citation>
    <scope>NUCLEOTIDE SEQUENCE [LARGE SCALE GENOMIC DNA]</scope>
    <source>
        <strain evidence="1 2">WS</strain>
    </source>
</reference>
<protein>
    <submittedName>
        <fullName evidence="1">Uncharacterized protein</fullName>
    </submittedName>
</protein>
<name>A0A3R9QY39_9CREN</name>
<evidence type="ECO:0000313" key="2">
    <source>
        <dbReference type="Proteomes" id="UP000278149"/>
    </source>
</evidence>
<comment type="caution">
    <text evidence="1">The sequence shown here is derived from an EMBL/GenBank/DDBJ whole genome shotgun (WGS) entry which is preliminary data.</text>
</comment>
<organism evidence="1 2">
    <name type="scientific">Candidatus Korarchaeum cryptofilum</name>
    <dbReference type="NCBI Taxonomy" id="498846"/>
    <lineage>
        <taxon>Archaea</taxon>
        <taxon>Thermoproteota</taxon>
        <taxon>Candidatus Korarchaeia</taxon>
        <taxon>Candidatus Korarchaeales</taxon>
        <taxon>Candidatus Korarchaeaceae</taxon>
        <taxon>Candidatus Korarchaeum</taxon>
    </lineage>
</organism>
<gene>
    <name evidence="1" type="ORF">D9Q81_07290</name>
</gene>
<sequence>MLPSYITFSLARVSIDPSLNWVEGEEDPLISSLREECLYRIKSEECSGFRALRSSSYLRGDLVRRIKEASQDLYILSPPKIMFEAYSFGMLSYRLTFVAKPLSSPLIPWKRAAMEMREILEGMSGPRGRFSSQFFSEIFPHYEMDVNPRLLRIKWDEIEEELSIDADEMISALKLTSSPHKSELIFAPGPIYLSKDGVLAPSIYSKLGKGKRRNLHSSRRKWRRIIRLAVDLALGLKVFLENDTLWFHDIEGLWGARVGLIYLSPRVQRSLWIYSGRRFLKLYEALLDSMDLEEKFERYEKVGFPFLDELQLSSFLRTLVMLGGREPEVRAHGIGDLELDALKLIILKDLLDRALLSLDERKLAAVARYLCSYLRDPSRIMISLDEPSHGCERDFYRDIVSRRDRRGLTLRELSHLLREKYGRRAEVDTVKAGPRAGRGVSKLVEIGAVILARTRRGRARKAGRRTLKGFEVSYLLPNYDEYFVRKLSEILMEEVSSVSEEILKRCRE</sequence>
<dbReference type="RefSeq" id="WP_125742384.1">
    <property type="nucleotide sequence ID" value="NZ_RCOR01000039.1"/>
</dbReference>
<dbReference type="EMBL" id="RCOR01000039">
    <property type="protein sequence ID" value="RSN67912.1"/>
    <property type="molecule type" value="Genomic_DNA"/>
</dbReference>
<evidence type="ECO:0000313" key="1">
    <source>
        <dbReference type="EMBL" id="RSN67912.1"/>
    </source>
</evidence>
<proteinExistence type="predicted"/>
<accession>A0A3R9QY39</accession>